<dbReference type="Proteomes" id="UP000472335">
    <property type="component" value="Unassembled WGS sequence"/>
</dbReference>
<keyword evidence="2" id="KW-0067">ATP-binding</keyword>
<dbReference type="InterPro" id="IPR027417">
    <property type="entry name" value="P-loop_NTPase"/>
</dbReference>
<protein>
    <submittedName>
        <fullName evidence="5">AAA family ATPase</fullName>
    </submittedName>
</protein>
<dbReference type="GO" id="GO:0005524">
    <property type="term" value="F:ATP binding"/>
    <property type="evidence" value="ECO:0007669"/>
    <property type="project" value="UniProtKB-KW"/>
</dbReference>
<dbReference type="GO" id="GO:0006355">
    <property type="term" value="P:regulation of DNA-templated transcription"/>
    <property type="evidence" value="ECO:0007669"/>
    <property type="project" value="InterPro"/>
</dbReference>
<dbReference type="RefSeq" id="WP_165268389.1">
    <property type="nucleotide sequence ID" value="NZ_JAAKZY010000243.1"/>
</dbReference>
<keyword evidence="6" id="KW-1185">Reference proteome</keyword>
<evidence type="ECO:0000259" key="4">
    <source>
        <dbReference type="PROSITE" id="PS50043"/>
    </source>
</evidence>
<feature type="domain" description="HTH luxR-type" evidence="4">
    <location>
        <begin position="876"/>
        <end position="941"/>
    </location>
</feature>
<dbReference type="Gene3D" id="1.25.40.10">
    <property type="entry name" value="Tetratricopeptide repeat domain"/>
    <property type="match status" value="1"/>
</dbReference>
<dbReference type="PANTHER" id="PTHR16305:SF35">
    <property type="entry name" value="TRANSCRIPTIONAL ACTIVATOR DOMAIN"/>
    <property type="match status" value="1"/>
</dbReference>
<dbReference type="PROSITE" id="PS00622">
    <property type="entry name" value="HTH_LUXR_1"/>
    <property type="match status" value="1"/>
</dbReference>
<accession>A0A6G4VJ90</accession>
<proteinExistence type="predicted"/>
<dbReference type="InterPro" id="IPR011990">
    <property type="entry name" value="TPR-like_helical_dom_sf"/>
</dbReference>
<dbReference type="InterPro" id="IPR036388">
    <property type="entry name" value="WH-like_DNA-bd_sf"/>
</dbReference>
<feature type="region of interest" description="Disordered" evidence="3">
    <location>
        <begin position="1"/>
        <end position="37"/>
    </location>
</feature>
<dbReference type="Pfam" id="PF13191">
    <property type="entry name" value="AAA_16"/>
    <property type="match status" value="1"/>
</dbReference>
<dbReference type="SMART" id="SM00421">
    <property type="entry name" value="HTH_LUXR"/>
    <property type="match status" value="1"/>
</dbReference>
<evidence type="ECO:0000256" key="3">
    <source>
        <dbReference type="SAM" id="MobiDB-lite"/>
    </source>
</evidence>
<evidence type="ECO:0000313" key="6">
    <source>
        <dbReference type="Proteomes" id="UP000472335"/>
    </source>
</evidence>
<evidence type="ECO:0000256" key="2">
    <source>
        <dbReference type="ARBA" id="ARBA00022840"/>
    </source>
</evidence>
<dbReference type="InterPro" id="IPR041664">
    <property type="entry name" value="AAA_16"/>
</dbReference>
<dbReference type="SUPFAM" id="SSF48452">
    <property type="entry name" value="TPR-like"/>
    <property type="match status" value="1"/>
</dbReference>
<evidence type="ECO:0000256" key="1">
    <source>
        <dbReference type="ARBA" id="ARBA00022741"/>
    </source>
</evidence>
<name>A0A6G4VJ90_9ACTN</name>
<dbReference type="CDD" id="cd06170">
    <property type="entry name" value="LuxR_C_like"/>
    <property type="match status" value="1"/>
</dbReference>
<dbReference type="PROSITE" id="PS50043">
    <property type="entry name" value="HTH_LUXR_2"/>
    <property type="match status" value="1"/>
</dbReference>
<dbReference type="GO" id="GO:0003677">
    <property type="term" value="F:DNA binding"/>
    <property type="evidence" value="ECO:0007669"/>
    <property type="project" value="InterPro"/>
</dbReference>
<dbReference type="Gene3D" id="1.10.10.10">
    <property type="entry name" value="Winged helix-like DNA-binding domain superfamily/Winged helix DNA-binding domain"/>
    <property type="match status" value="1"/>
</dbReference>
<dbReference type="Pfam" id="PF00196">
    <property type="entry name" value="GerE"/>
    <property type="match status" value="1"/>
</dbReference>
<dbReference type="SUPFAM" id="SSF46894">
    <property type="entry name" value="C-terminal effector domain of the bipartite response regulators"/>
    <property type="match status" value="1"/>
</dbReference>
<dbReference type="PANTHER" id="PTHR16305">
    <property type="entry name" value="TESTICULAR SOLUBLE ADENYLYL CYCLASE"/>
    <property type="match status" value="1"/>
</dbReference>
<gene>
    <name evidence="5" type="ORF">G5C60_43215</name>
</gene>
<dbReference type="SUPFAM" id="SSF52540">
    <property type="entry name" value="P-loop containing nucleoside triphosphate hydrolases"/>
    <property type="match status" value="1"/>
</dbReference>
<comment type="caution">
    <text evidence="5">The sequence shown here is derived from an EMBL/GenBank/DDBJ whole genome shotgun (WGS) entry which is preliminary data.</text>
</comment>
<sequence length="941" mass="99308">MTVRSPSVRAAPHSGTATAAPDLSDTRTAGPGDTGPGCELCGREHELAVLDGLLKAADGGTARLVAVDGQAGMGKTALVREFLRRHPVPAYRVCGEETESALPYGAFVRLMDRLTAALPGGGPGVPPQDLADPFVAGSCLLDVLGRLEDGALRVIVFDDAQWADAPSLESVAFALRRLRADRILTVVVVRDSAHPGLPESTRRLLADDETERLTLGPLDVADFARLGARLLPAPLPPRAVTRLHDHTGGNPLHARALLREVPADVLAGPEASLPAPRSYSLIVLARLARCDRAAQDLVAAASVLGMHCDLRQAARLAGIADPLPAVEQSIAQELLEERLAPGTHRVSFPHPLVRASVYHHLGPMLRTELHSRAAEATADRFGALWHRLRAADGTDPDLAAELAAVADEEAAAGRWSSAATLARHASGMAAAGPERDRLAVAAADALLSEGRADEAAALIGALSAPAESARHRYAEGHLAFVRGNTTDAWTLLTDAWEHCDKAADPALARRVAERLAMLCLAHCRGAEAACWAERATALTTAHVAGGTLRYCHLVALGMTGAAERGVALTGNLPAPALVGPEDADLLLGRGMLRVWSDDLEGGRDDLRAAVRMTRHGPVPLRVLADTHLGQAEFRIGRWDEAVLHLGAGCSIATDAGQSWLAPHGHAELALVLALRDDREGAAAHLAEARCALGATPDIPTLMAIARSRACLAVARGDQQEVVRVLRPLLDLRTPEEPAFLPWHDLLAHAQLAVGAYEECAGTLALLDELALATGRRSALAAAARERGCLLAARHRPDAAERAFRTGWEHATAVANPFDRARLALDFGIFLRRTGRRAAATESLLAAHRAFGALGAVWFADRCVGELAACGQPVGPVPAVLPLLTPQELAVARLAAEGLTNRRIALDLVLSVKTVEYHLSHTYAKLGIGSRTELPAKLAPKA</sequence>
<dbReference type="EMBL" id="JAAKZY010000243">
    <property type="protein sequence ID" value="NGO14228.1"/>
    <property type="molecule type" value="Genomic_DNA"/>
</dbReference>
<dbReference type="InterPro" id="IPR016032">
    <property type="entry name" value="Sig_transdc_resp-reg_C-effctor"/>
</dbReference>
<dbReference type="InterPro" id="IPR000792">
    <property type="entry name" value="Tscrpt_reg_LuxR_C"/>
</dbReference>
<dbReference type="AlphaFoldDB" id="A0A6G4VJ90"/>
<keyword evidence="1" id="KW-0547">Nucleotide-binding</keyword>
<dbReference type="PRINTS" id="PR00038">
    <property type="entry name" value="HTHLUXR"/>
</dbReference>
<organism evidence="5 6">
    <name type="scientific">Streptomyces scabichelini</name>
    <dbReference type="NCBI Taxonomy" id="2711217"/>
    <lineage>
        <taxon>Bacteria</taxon>
        <taxon>Bacillati</taxon>
        <taxon>Actinomycetota</taxon>
        <taxon>Actinomycetes</taxon>
        <taxon>Kitasatosporales</taxon>
        <taxon>Streptomycetaceae</taxon>
        <taxon>Streptomyces</taxon>
    </lineage>
</organism>
<dbReference type="GO" id="GO:0005737">
    <property type="term" value="C:cytoplasm"/>
    <property type="evidence" value="ECO:0007669"/>
    <property type="project" value="TreeGrafter"/>
</dbReference>
<evidence type="ECO:0000313" key="5">
    <source>
        <dbReference type="EMBL" id="NGO14228.1"/>
    </source>
</evidence>
<dbReference type="Gene3D" id="3.40.50.300">
    <property type="entry name" value="P-loop containing nucleotide triphosphate hydrolases"/>
    <property type="match status" value="1"/>
</dbReference>
<dbReference type="GO" id="GO:0004016">
    <property type="term" value="F:adenylate cyclase activity"/>
    <property type="evidence" value="ECO:0007669"/>
    <property type="project" value="TreeGrafter"/>
</dbReference>
<reference evidence="5 6" key="1">
    <citation type="submission" date="2020-02" db="EMBL/GenBank/DDBJ databases">
        <title>Whole-genome analyses of novel actinobacteria.</title>
        <authorList>
            <person name="Sahin N."/>
            <person name="Gencbay T."/>
        </authorList>
    </citation>
    <scope>NUCLEOTIDE SEQUENCE [LARGE SCALE GENOMIC DNA]</scope>
    <source>
        <strain evidence="5 6">HC44</strain>
    </source>
</reference>